<organism evidence="13 14">
    <name type="scientific">Lachnoanaerobaculum gingivalis</name>
    <dbReference type="NCBI Taxonomy" id="2490855"/>
    <lineage>
        <taxon>Bacteria</taxon>
        <taxon>Bacillati</taxon>
        <taxon>Bacillota</taxon>
        <taxon>Clostridia</taxon>
        <taxon>Lachnospirales</taxon>
        <taxon>Lachnospiraceae</taxon>
        <taxon>Lachnoanaerobaculum</taxon>
    </lineage>
</organism>
<dbReference type="OrthoDB" id="9794370at2"/>
<keyword evidence="4 10" id="KW-0597">Phosphoprotein</keyword>
<dbReference type="Gene3D" id="1.10.10.60">
    <property type="entry name" value="Homeodomain-like"/>
    <property type="match status" value="2"/>
</dbReference>
<protein>
    <recommendedName>
        <fullName evidence="2">Stage 0 sporulation protein A homolog</fullName>
    </recommendedName>
</protein>
<keyword evidence="8" id="KW-0804">Transcription</keyword>
<keyword evidence="6" id="KW-0805">Transcription regulation</keyword>
<name>A0A3P3QYP2_9FIRM</name>
<evidence type="ECO:0000256" key="3">
    <source>
        <dbReference type="ARBA" id="ARBA00022490"/>
    </source>
</evidence>
<evidence type="ECO:0000313" key="14">
    <source>
        <dbReference type="Proteomes" id="UP000272490"/>
    </source>
</evidence>
<dbReference type="GO" id="GO:0043565">
    <property type="term" value="F:sequence-specific DNA binding"/>
    <property type="evidence" value="ECO:0007669"/>
    <property type="project" value="InterPro"/>
</dbReference>
<dbReference type="GO" id="GO:0000160">
    <property type="term" value="P:phosphorelay signal transduction system"/>
    <property type="evidence" value="ECO:0007669"/>
    <property type="project" value="UniProtKB-KW"/>
</dbReference>
<evidence type="ECO:0000259" key="12">
    <source>
        <dbReference type="PROSITE" id="PS50110"/>
    </source>
</evidence>
<dbReference type="Proteomes" id="UP000272490">
    <property type="component" value="Unassembled WGS sequence"/>
</dbReference>
<evidence type="ECO:0000256" key="5">
    <source>
        <dbReference type="ARBA" id="ARBA00023012"/>
    </source>
</evidence>
<evidence type="ECO:0000256" key="8">
    <source>
        <dbReference type="ARBA" id="ARBA00023163"/>
    </source>
</evidence>
<dbReference type="GO" id="GO:0003700">
    <property type="term" value="F:DNA-binding transcription factor activity"/>
    <property type="evidence" value="ECO:0007669"/>
    <property type="project" value="InterPro"/>
</dbReference>
<dbReference type="PANTHER" id="PTHR42713:SF3">
    <property type="entry name" value="TRANSCRIPTIONAL REGULATORY PROTEIN HPTR"/>
    <property type="match status" value="1"/>
</dbReference>
<feature type="domain" description="Response regulatory" evidence="12">
    <location>
        <begin position="3"/>
        <end position="120"/>
    </location>
</feature>
<dbReference type="PANTHER" id="PTHR42713">
    <property type="entry name" value="HISTIDINE KINASE-RELATED"/>
    <property type="match status" value="1"/>
</dbReference>
<dbReference type="SUPFAM" id="SSF46689">
    <property type="entry name" value="Homeodomain-like"/>
    <property type="match status" value="1"/>
</dbReference>
<dbReference type="PROSITE" id="PS00041">
    <property type="entry name" value="HTH_ARAC_FAMILY_1"/>
    <property type="match status" value="1"/>
</dbReference>
<reference evidence="13 14" key="1">
    <citation type="submission" date="2018-11" db="EMBL/GenBank/DDBJ databases">
        <title>Genome sequencing of Lachnoanaerobaculum sp. KCOM 2030 (= ChDC B114).</title>
        <authorList>
            <person name="Kook J.-K."/>
            <person name="Park S.-N."/>
            <person name="Lim Y.K."/>
        </authorList>
    </citation>
    <scope>NUCLEOTIDE SEQUENCE [LARGE SCALE GENOMIC DNA]</scope>
    <source>
        <strain evidence="13 14">KCOM 2030</strain>
    </source>
</reference>
<dbReference type="RefSeq" id="WP_128673683.1">
    <property type="nucleotide sequence ID" value="NZ_RRCO01000002.1"/>
</dbReference>
<keyword evidence="14" id="KW-1185">Reference proteome</keyword>
<evidence type="ECO:0000259" key="11">
    <source>
        <dbReference type="PROSITE" id="PS01124"/>
    </source>
</evidence>
<evidence type="ECO:0000256" key="7">
    <source>
        <dbReference type="ARBA" id="ARBA00023125"/>
    </source>
</evidence>
<dbReference type="Gene3D" id="3.40.50.2300">
    <property type="match status" value="1"/>
</dbReference>
<dbReference type="PROSITE" id="PS01124">
    <property type="entry name" value="HTH_ARAC_FAMILY_2"/>
    <property type="match status" value="1"/>
</dbReference>
<dbReference type="GO" id="GO:0005737">
    <property type="term" value="C:cytoplasm"/>
    <property type="evidence" value="ECO:0007669"/>
    <property type="project" value="UniProtKB-SubCell"/>
</dbReference>
<dbReference type="SMART" id="SM00448">
    <property type="entry name" value="REC"/>
    <property type="match status" value="1"/>
</dbReference>
<dbReference type="SUPFAM" id="SSF52172">
    <property type="entry name" value="CheY-like"/>
    <property type="match status" value="1"/>
</dbReference>
<comment type="subcellular location">
    <subcellularLocation>
        <location evidence="1">Cytoplasm</location>
    </subcellularLocation>
</comment>
<sequence>MIKLVIADDEYFIRARLEKIISDNRTNIDIVSLCEDGEDVIKCLSLTKVDLLLMDIKMISLTGLEVAGYIFENKLNTKIILLSGYNDFNFAVEAMRYGVFDYLTKPISEDALLESLDKCIDVIESSKNMPKDQSIAKLSGLFKKENVILQAKDISTIRPSVIKYMSNSDKDSYVSFISANTKDILDNYNATTLYKFIREILNSLDIKYHILQSLTLVQFMQENIFEKDISCIEKLEDILVEIGVDCMGLNTILTKEQLIGKQILEDIERNFSNYDYTVAEIAKNIGKNPSYINTVFKKVYGNTIKQTLSDYRLEKAKKLLRNSNMKIVDIATECGYSDIFYFSKRYKAKFGYPPSEENLKL</sequence>
<comment type="function">
    <text evidence="9">May play the central regulatory role in sporulation. It may be an element of the effector pathway responsible for the activation of sporulation genes in response to nutritional stress. Spo0A may act in concert with spo0H (a sigma factor) to control the expression of some genes that are critical to the sporulation process.</text>
</comment>
<dbReference type="Pfam" id="PF12833">
    <property type="entry name" value="HTH_18"/>
    <property type="match status" value="1"/>
</dbReference>
<evidence type="ECO:0000256" key="10">
    <source>
        <dbReference type="PROSITE-ProRule" id="PRU00169"/>
    </source>
</evidence>
<accession>A0A3P3QYP2</accession>
<dbReference type="InterPro" id="IPR018060">
    <property type="entry name" value="HTH_AraC"/>
</dbReference>
<dbReference type="InterPro" id="IPR001789">
    <property type="entry name" value="Sig_transdc_resp-reg_receiver"/>
</dbReference>
<dbReference type="AlphaFoldDB" id="A0A3P3QYP2"/>
<evidence type="ECO:0000256" key="1">
    <source>
        <dbReference type="ARBA" id="ARBA00004496"/>
    </source>
</evidence>
<dbReference type="InterPro" id="IPR018062">
    <property type="entry name" value="HTH_AraC-typ_CS"/>
</dbReference>
<comment type="caution">
    <text evidence="13">The sequence shown here is derived from an EMBL/GenBank/DDBJ whole genome shotgun (WGS) entry which is preliminary data.</text>
</comment>
<evidence type="ECO:0000256" key="4">
    <source>
        <dbReference type="ARBA" id="ARBA00022553"/>
    </source>
</evidence>
<proteinExistence type="predicted"/>
<keyword evidence="3" id="KW-0963">Cytoplasm</keyword>
<dbReference type="SMART" id="SM00342">
    <property type="entry name" value="HTH_ARAC"/>
    <property type="match status" value="1"/>
</dbReference>
<feature type="modified residue" description="4-aspartylphosphate" evidence="10">
    <location>
        <position position="55"/>
    </location>
</feature>
<evidence type="ECO:0000313" key="13">
    <source>
        <dbReference type="EMBL" id="RRJ25868.1"/>
    </source>
</evidence>
<dbReference type="Pfam" id="PF00072">
    <property type="entry name" value="Response_reg"/>
    <property type="match status" value="1"/>
</dbReference>
<feature type="domain" description="HTH araC/xylS-type" evidence="11">
    <location>
        <begin position="261"/>
        <end position="360"/>
    </location>
</feature>
<keyword evidence="7" id="KW-0238">DNA-binding</keyword>
<evidence type="ECO:0000256" key="2">
    <source>
        <dbReference type="ARBA" id="ARBA00018672"/>
    </source>
</evidence>
<dbReference type="CDD" id="cd17536">
    <property type="entry name" value="REC_YesN-like"/>
    <property type="match status" value="1"/>
</dbReference>
<evidence type="ECO:0000256" key="9">
    <source>
        <dbReference type="ARBA" id="ARBA00024867"/>
    </source>
</evidence>
<dbReference type="EMBL" id="RRCO01000002">
    <property type="protein sequence ID" value="RRJ25868.1"/>
    <property type="molecule type" value="Genomic_DNA"/>
</dbReference>
<gene>
    <name evidence="13" type="ORF">EHV10_04820</name>
</gene>
<evidence type="ECO:0000256" key="6">
    <source>
        <dbReference type="ARBA" id="ARBA00023015"/>
    </source>
</evidence>
<dbReference type="InterPro" id="IPR051552">
    <property type="entry name" value="HptR"/>
</dbReference>
<dbReference type="InterPro" id="IPR011006">
    <property type="entry name" value="CheY-like_superfamily"/>
</dbReference>
<dbReference type="InterPro" id="IPR009057">
    <property type="entry name" value="Homeodomain-like_sf"/>
</dbReference>
<dbReference type="PROSITE" id="PS50110">
    <property type="entry name" value="RESPONSE_REGULATORY"/>
    <property type="match status" value="1"/>
</dbReference>
<keyword evidence="5" id="KW-0902">Two-component regulatory system</keyword>